<sequence length="53" mass="6065">MKNVLSTLFTSIRQQITYRQTLSALRALSLHSRIDLDIAGIERRVARNAVYGF</sequence>
<reference evidence="1 2" key="1">
    <citation type="submission" date="2017-06" db="EMBL/GenBank/DDBJ databases">
        <authorList>
            <person name="Kim H.J."/>
            <person name="Triplett B.A."/>
        </authorList>
    </citation>
    <scope>NUCLEOTIDE SEQUENCE [LARGE SCALE GENOMIC DNA]</scope>
    <source>
        <strain evidence="1 2">DSM 29052</strain>
    </source>
</reference>
<name>A0A238XEK6_9RHOB</name>
<proteinExistence type="predicted"/>
<gene>
    <name evidence="1" type="ORF">SAMN06265370_1119</name>
</gene>
<organism evidence="1 2">
    <name type="scientific">Puniceibacterium sediminis</name>
    <dbReference type="NCBI Taxonomy" id="1608407"/>
    <lineage>
        <taxon>Bacteria</taxon>
        <taxon>Pseudomonadati</taxon>
        <taxon>Pseudomonadota</taxon>
        <taxon>Alphaproteobacteria</taxon>
        <taxon>Rhodobacterales</taxon>
        <taxon>Paracoccaceae</taxon>
        <taxon>Puniceibacterium</taxon>
    </lineage>
</organism>
<keyword evidence="2" id="KW-1185">Reference proteome</keyword>
<dbReference type="AlphaFoldDB" id="A0A238XEK6"/>
<dbReference type="EMBL" id="FZNN01000011">
    <property type="protein sequence ID" value="SNR57455.1"/>
    <property type="molecule type" value="Genomic_DNA"/>
</dbReference>
<dbReference type="Proteomes" id="UP000198417">
    <property type="component" value="Unassembled WGS sequence"/>
</dbReference>
<evidence type="ECO:0008006" key="3">
    <source>
        <dbReference type="Google" id="ProtNLM"/>
    </source>
</evidence>
<protein>
    <recommendedName>
        <fullName evidence="3">DUF1127 domain-containing protein</fullName>
    </recommendedName>
</protein>
<evidence type="ECO:0000313" key="2">
    <source>
        <dbReference type="Proteomes" id="UP000198417"/>
    </source>
</evidence>
<dbReference type="RefSeq" id="WP_141135109.1">
    <property type="nucleotide sequence ID" value="NZ_FZNN01000011.1"/>
</dbReference>
<accession>A0A238XEK6</accession>
<evidence type="ECO:0000313" key="1">
    <source>
        <dbReference type="EMBL" id="SNR57455.1"/>
    </source>
</evidence>